<name>A0A918Q7N5_9CAUL</name>
<gene>
    <name evidence="2" type="ORF">GCM10011273_21340</name>
</gene>
<dbReference type="EMBL" id="BMZB01000002">
    <property type="protein sequence ID" value="GGZ34631.1"/>
    <property type="molecule type" value="Genomic_DNA"/>
</dbReference>
<protein>
    <submittedName>
        <fullName evidence="2">Uncharacterized protein</fullName>
    </submittedName>
</protein>
<feature type="transmembrane region" description="Helical" evidence="1">
    <location>
        <begin position="46"/>
        <end position="64"/>
    </location>
</feature>
<keyword evidence="1" id="KW-0472">Membrane</keyword>
<sequence>MLQLRQPVFPWMVTSLIGAMVLHGCVWFFARLLAPQGADAVVETQRQIGLGFFWMVGALALWSLKVPKSRLKAVMMGLTCAGLIGLLGSALAFGQFLLHHKVPATSHNLIPFAGFSLLMVVAQLVLAIPASIILQQIALKRSPPDTAVPHA</sequence>
<organism evidence="2 3">
    <name type="scientific">Asticcacaulis endophyticus</name>
    <dbReference type="NCBI Taxonomy" id="1395890"/>
    <lineage>
        <taxon>Bacteria</taxon>
        <taxon>Pseudomonadati</taxon>
        <taxon>Pseudomonadota</taxon>
        <taxon>Alphaproteobacteria</taxon>
        <taxon>Caulobacterales</taxon>
        <taxon>Caulobacteraceae</taxon>
        <taxon>Asticcacaulis</taxon>
    </lineage>
</organism>
<keyword evidence="1" id="KW-1133">Transmembrane helix</keyword>
<accession>A0A918Q7N5</accession>
<dbReference type="Proteomes" id="UP000662572">
    <property type="component" value="Unassembled WGS sequence"/>
</dbReference>
<reference evidence="2" key="2">
    <citation type="submission" date="2020-09" db="EMBL/GenBank/DDBJ databases">
        <authorList>
            <person name="Sun Q."/>
            <person name="Kim S."/>
        </authorList>
    </citation>
    <scope>NUCLEOTIDE SEQUENCE</scope>
    <source>
        <strain evidence="2">KCTC 32296</strain>
    </source>
</reference>
<reference evidence="2" key="1">
    <citation type="journal article" date="2014" name="Int. J. Syst. Evol. Microbiol.">
        <title>Complete genome sequence of Corynebacterium casei LMG S-19264T (=DSM 44701T), isolated from a smear-ripened cheese.</title>
        <authorList>
            <consortium name="US DOE Joint Genome Institute (JGI-PGF)"/>
            <person name="Walter F."/>
            <person name="Albersmeier A."/>
            <person name="Kalinowski J."/>
            <person name="Ruckert C."/>
        </authorList>
    </citation>
    <scope>NUCLEOTIDE SEQUENCE</scope>
    <source>
        <strain evidence="2">KCTC 32296</strain>
    </source>
</reference>
<evidence type="ECO:0000313" key="3">
    <source>
        <dbReference type="Proteomes" id="UP000662572"/>
    </source>
</evidence>
<proteinExistence type="predicted"/>
<comment type="caution">
    <text evidence="2">The sequence shown here is derived from an EMBL/GenBank/DDBJ whole genome shotgun (WGS) entry which is preliminary data.</text>
</comment>
<dbReference type="AlphaFoldDB" id="A0A918Q7N5"/>
<evidence type="ECO:0000313" key="2">
    <source>
        <dbReference type="EMBL" id="GGZ34631.1"/>
    </source>
</evidence>
<dbReference type="RefSeq" id="WP_189486419.1">
    <property type="nucleotide sequence ID" value="NZ_BMZB01000002.1"/>
</dbReference>
<feature type="transmembrane region" description="Helical" evidence="1">
    <location>
        <begin position="12"/>
        <end position="34"/>
    </location>
</feature>
<keyword evidence="1" id="KW-0812">Transmembrane</keyword>
<keyword evidence="3" id="KW-1185">Reference proteome</keyword>
<feature type="transmembrane region" description="Helical" evidence="1">
    <location>
        <begin position="110"/>
        <end position="134"/>
    </location>
</feature>
<feature type="transmembrane region" description="Helical" evidence="1">
    <location>
        <begin position="76"/>
        <end position="98"/>
    </location>
</feature>
<evidence type="ECO:0000256" key="1">
    <source>
        <dbReference type="SAM" id="Phobius"/>
    </source>
</evidence>